<protein>
    <recommendedName>
        <fullName evidence="3">ATP-binding protein</fullName>
    </recommendedName>
</protein>
<dbReference type="Proteomes" id="UP000829494">
    <property type="component" value="Chromosome"/>
</dbReference>
<keyword evidence="2" id="KW-1185">Reference proteome</keyword>
<sequence length="149" mass="16622">MPLHAVTPLRHPAYRHGNWEYSLRLPYCPLSPGIARTTAHLVLNRHSLPELGDRARLLASELATNCYLHAPGPARMRLSWEDGMVRMSMWDTGRTLPGVAEHPAPDGLVAGSGRGLRLVGAYADDWGWYALDPNRLGVDGKIVWCELYR</sequence>
<dbReference type="Gene3D" id="3.30.565.10">
    <property type="entry name" value="Histidine kinase-like ATPase, C-terminal domain"/>
    <property type="match status" value="1"/>
</dbReference>
<dbReference type="RefSeq" id="WP_003982757.1">
    <property type="nucleotide sequence ID" value="NZ_CP043497.1"/>
</dbReference>
<evidence type="ECO:0008006" key="3">
    <source>
        <dbReference type="Google" id="ProtNLM"/>
    </source>
</evidence>
<dbReference type="CDD" id="cd16936">
    <property type="entry name" value="HATPase_RsbW-like"/>
    <property type="match status" value="1"/>
</dbReference>
<name>A0ABY3Z0E4_STRRM</name>
<reference evidence="1 2" key="1">
    <citation type="submission" date="2022-03" db="EMBL/GenBank/DDBJ databases">
        <title>Complete genome of Streptomyces rimosus ssp. rimosus R7 (=ATCC 10970).</title>
        <authorList>
            <person name="Beganovic S."/>
            <person name="Ruckert C."/>
            <person name="Busche T."/>
            <person name="Kalinowski J."/>
            <person name="Wittmann C."/>
        </authorList>
    </citation>
    <scope>NUCLEOTIDE SEQUENCE [LARGE SCALE GENOMIC DNA]</scope>
    <source>
        <strain evidence="1 2">R7</strain>
    </source>
</reference>
<dbReference type="GeneID" id="66857571"/>
<dbReference type="EMBL" id="CP094298">
    <property type="protein sequence ID" value="UNZ03331.1"/>
    <property type="molecule type" value="Genomic_DNA"/>
</dbReference>
<organism evidence="1 2">
    <name type="scientific">Streptomyces rimosus subsp. rimosus</name>
    <dbReference type="NCBI Taxonomy" id="132474"/>
    <lineage>
        <taxon>Bacteria</taxon>
        <taxon>Bacillati</taxon>
        <taxon>Actinomycetota</taxon>
        <taxon>Actinomycetes</taxon>
        <taxon>Kitasatosporales</taxon>
        <taxon>Streptomycetaceae</taxon>
        <taxon>Streptomyces</taxon>
    </lineage>
</organism>
<accession>A0ABY3Z0E4</accession>
<dbReference type="InterPro" id="IPR050267">
    <property type="entry name" value="Anti-sigma-factor_SerPK"/>
</dbReference>
<evidence type="ECO:0000313" key="2">
    <source>
        <dbReference type="Proteomes" id="UP000829494"/>
    </source>
</evidence>
<dbReference type="PANTHER" id="PTHR35526">
    <property type="entry name" value="ANTI-SIGMA-F FACTOR RSBW-RELATED"/>
    <property type="match status" value="1"/>
</dbReference>
<gene>
    <name evidence="1" type="ORF">SRIMR7_14335</name>
</gene>
<dbReference type="PANTHER" id="PTHR35526:SF3">
    <property type="entry name" value="ANTI-SIGMA-F FACTOR RSBW"/>
    <property type="match status" value="1"/>
</dbReference>
<proteinExistence type="predicted"/>
<dbReference type="InterPro" id="IPR036890">
    <property type="entry name" value="HATPase_C_sf"/>
</dbReference>
<evidence type="ECO:0000313" key="1">
    <source>
        <dbReference type="EMBL" id="UNZ03331.1"/>
    </source>
</evidence>
<dbReference type="SUPFAM" id="SSF55874">
    <property type="entry name" value="ATPase domain of HSP90 chaperone/DNA topoisomerase II/histidine kinase"/>
    <property type="match status" value="1"/>
</dbReference>